<evidence type="ECO:0000259" key="7">
    <source>
        <dbReference type="PROSITE" id="PS50850"/>
    </source>
</evidence>
<evidence type="ECO:0000256" key="4">
    <source>
        <dbReference type="ARBA" id="ARBA00022989"/>
    </source>
</evidence>
<organism evidence="8">
    <name type="scientific">marine metagenome</name>
    <dbReference type="NCBI Taxonomy" id="408172"/>
    <lineage>
        <taxon>unclassified sequences</taxon>
        <taxon>metagenomes</taxon>
        <taxon>ecological metagenomes</taxon>
    </lineage>
</organism>
<dbReference type="SUPFAM" id="SSF103473">
    <property type="entry name" value="MFS general substrate transporter"/>
    <property type="match status" value="1"/>
</dbReference>
<evidence type="ECO:0000256" key="6">
    <source>
        <dbReference type="SAM" id="Phobius"/>
    </source>
</evidence>
<sequence>MPVLILIVFIDLLGFGLIIPILPFYAEHFGAAPGVVTLLMASYSLMQFISAPFLGSISDGVGRRRVILLSLAGTCAAYVLMAYASSLFMLFVARMMAGFFAGNIAAAQAYIADVTEPENRAQGMGLFGAAFGLGFIFGPVIGGLLSGSSSGEVNFHIAPLFAASLSALASVLTLLILKEPDKNREMVKRGARWFGPILGAV</sequence>
<dbReference type="PANTHER" id="PTHR23504">
    <property type="entry name" value="MAJOR FACILITATOR SUPERFAMILY DOMAIN-CONTAINING PROTEIN 10"/>
    <property type="match status" value="1"/>
</dbReference>
<feature type="transmembrane region" description="Helical" evidence="6">
    <location>
        <begin position="5"/>
        <end position="25"/>
    </location>
</feature>
<dbReference type="InterPro" id="IPR001958">
    <property type="entry name" value="Tet-R_TetA/multi-R_MdtG-like"/>
</dbReference>
<keyword evidence="5 6" id="KW-0472">Membrane</keyword>
<dbReference type="AlphaFoldDB" id="A0A382USA2"/>
<dbReference type="PRINTS" id="PR01035">
    <property type="entry name" value="TCRTETA"/>
</dbReference>
<feature type="domain" description="Major facilitator superfamily (MFS) profile" evidence="7">
    <location>
        <begin position="1"/>
        <end position="201"/>
    </location>
</feature>
<feature type="non-terminal residue" evidence="8">
    <location>
        <position position="201"/>
    </location>
</feature>
<proteinExistence type="predicted"/>
<dbReference type="GO" id="GO:0016020">
    <property type="term" value="C:membrane"/>
    <property type="evidence" value="ECO:0007669"/>
    <property type="project" value="UniProtKB-SubCell"/>
</dbReference>
<evidence type="ECO:0000313" key="8">
    <source>
        <dbReference type="EMBL" id="SVD37114.1"/>
    </source>
</evidence>
<dbReference type="PROSITE" id="PS50850">
    <property type="entry name" value="MFS"/>
    <property type="match status" value="1"/>
</dbReference>
<dbReference type="PANTHER" id="PTHR23504:SF15">
    <property type="entry name" value="MAJOR FACILITATOR SUPERFAMILY (MFS) PROFILE DOMAIN-CONTAINING PROTEIN"/>
    <property type="match status" value="1"/>
</dbReference>
<feature type="transmembrane region" description="Helical" evidence="6">
    <location>
        <begin position="124"/>
        <end position="145"/>
    </location>
</feature>
<evidence type="ECO:0000256" key="2">
    <source>
        <dbReference type="ARBA" id="ARBA00022448"/>
    </source>
</evidence>
<dbReference type="InterPro" id="IPR020846">
    <property type="entry name" value="MFS_dom"/>
</dbReference>
<keyword evidence="4 6" id="KW-1133">Transmembrane helix</keyword>
<feature type="transmembrane region" description="Helical" evidence="6">
    <location>
        <begin position="91"/>
        <end position="112"/>
    </location>
</feature>
<dbReference type="InterPro" id="IPR011701">
    <property type="entry name" value="MFS"/>
</dbReference>
<protein>
    <recommendedName>
        <fullName evidence="7">Major facilitator superfamily (MFS) profile domain-containing protein</fullName>
    </recommendedName>
</protein>
<feature type="transmembrane region" description="Helical" evidence="6">
    <location>
        <begin position="31"/>
        <end position="54"/>
    </location>
</feature>
<dbReference type="Pfam" id="PF07690">
    <property type="entry name" value="MFS_1"/>
    <property type="match status" value="1"/>
</dbReference>
<dbReference type="Gene3D" id="1.20.1250.20">
    <property type="entry name" value="MFS general substrate transporter like domains"/>
    <property type="match status" value="1"/>
</dbReference>
<evidence type="ECO:0000256" key="1">
    <source>
        <dbReference type="ARBA" id="ARBA00004141"/>
    </source>
</evidence>
<dbReference type="InterPro" id="IPR036259">
    <property type="entry name" value="MFS_trans_sf"/>
</dbReference>
<keyword evidence="3 6" id="KW-0812">Transmembrane</keyword>
<gene>
    <name evidence="8" type="ORF">METZ01_LOCUS389968</name>
</gene>
<name>A0A382USA2_9ZZZZ</name>
<dbReference type="EMBL" id="UINC01146409">
    <property type="protein sequence ID" value="SVD37114.1"/>
    <property type="molecule type" value="Genomic_DNA"/>
</dbReference>
<evidence type="ECO:0000256" key="5">
    <source>
        <dbReference type="ARBA" id="ARBA00023136"/>
    </source>
</evidence>
<keyword evidence="2" id="KW-0813">Transport</keyword>
<accession>A0A382USA2</accession>
<comment type="subcellular location">
    <subcellularLocation>
        <location evidence="1">Membrane</location>
        <topology evidence="1">Multi-pass membrane protein</topology>
    </subcellularLocation>
</comment>
<evidence type="ECO:0000256" key="3">
    <source>
        <dbReference type="ARBA" id="ARBA00022692"/>
    </source>
</evidence>
<feature type="transmembrane region" description="Helical" evidence="6">
    <location>
        <begin position="66"/>
        <end position="85"/>
    </location>
</feature>
<reference evidence="8" key="1">
    <citation type="submission" date="2018-05" db="EMBL/GenBank/DDBJ databases">
        <authorList>
            <person name="Lanie J.A."/>
            <person name="Ng W.-L."/>
            <person name="Kazmierczak K.M."/>
            <person name="Andrzejewski T.M."/>
            <person name="Davidsen T.M."/>
            <person name="Wayne K.J."/>
            <person name="Tettelin H."/>
            <person name="Glass J.I."/>
            <person name="Rusch D."/>
            <person name="Podicherti R."/>
            <person name="Tsui H.-C.T."/>
            <person name="Winkler M.E."/>
        </authorList>
    </citation>
    <scope>NUCLEOTIDE SEQUENCE</scope>
</reference>
<dbReference type="GO" id="GO:0022857">
    <property type="term" value="F:transmembrane transporter activity"/>
    <property type="evidence" value="ECO:0007669"/>
    <property type="project" value="InterPro"/>
</dbReference>
<feature type="transmembrane region" description="Helical" evidence="6">
    <location>
        <begin position="157"/>
        <end position="177"/>
    </location>
</feature>